<name>A0A518DIR0_9BACT</name>
<protein>
    <recommendedName>
        <fullName evidence="5">Glycosyltransferase RgtA/B/C/D-like domain-containing protein</fullName>
    </recommendedName>
</protein>
<feature type="transmembrane region" description="Helical" evidence="2">
    <location>
        <begin position="97"/>
        <end position="114"/>
    </location>
</feature>
<organism evidence="3 4">
    <name type="scientific">Pirellulimonas nuda</name>
    <dbReference type="NCBI Taxonomy" id="2528009"/>
    <lineage>
        <taxon>Bacteria</taxon>
        <taxon>Pseudomonadati</taxon>
        <taxon>Planctomycetota</taxon>
        <taxon>Planctomycetia</taxon>
        <taxon>Pirellulales</taxon>
        <taxon>Lacipirellulaceae</taxon>
        <taxon>Pirellulimonas</taxon>
    </lineage>
</organism>
<keyword evidence="4" id="KW-1185">Reference proteome</keyword>
<dbReference type="RefSeq" id="WP_145291410.1">
    <property type="nucleotide sequence ID" value="NZ_CP036291.1"/>
</dbReference>
<feature type="region of interest" description="Disordered" evidence="1">
    <location>
        <begin position="556"/>
        <end position="577"/>
    </location>
</feature>
<feature type="transmembrane region" description="Helical" evidence="2">
    <location>
        <begin position="183"/>
        <end position="209"/>
    </location>
</feature>
<evidence type="ECO:0008006" key="5">
    <source>
        <dbReference type="Google" id="ProtNLM"/>
    </source>
</evidence>
<sequence>MSSPTPLPAPDRDLRMLSGLAILCIALAAAFAFSMNLVDPDLWGHVQYGEDLLADGALPATATHTFTAPDHPWINHENLAEVAFAAGFRTLGVPGMLVVKCLWGLAIIGLMLLAARRLGVAPITAWGVALLVAIALGAFFPMRPQLLSFMCCAVCLYLLELGFKRPDAEPGDTVRWAPLAVLPVVMVVWTNSHGGFVAGLGIVMAYLMGRALEAIVRGRPLAWRTALGLGAVAAATAASTLANPYGYGLHQWIRRSLGSPRPEISEWASTKLTDPVFVPMLLLFGATLLCVAFTRRRRDWVELAILALVAWQAVTHVRHISFLAILCGFWLPVHLQSIINHVRSSAASTLPDVRLAPWIKWTAASALWGALALQSYALGNRLVDLPVYRHMYPVDAVQFMSERGVSGRLVVAFNWAQYALAALPECPVAFDGRFRTCYPQEVVDMHFDFLIGEHGGQRFRSPKSGPIDGARVLAFAEPELVLVGRESEEAVKNLEAAAAGTPGWTLLYQDRLAQVWGRSDLYNDPASPRYLPVDQRIIGEHYSLTSRQWPALPMQAPTAAPVTPAPVARTENQSTES</sequence>
<proteinExistence type="predicted"/>
<accession>A0A518DIR0</accession>
<feature type="transmembrane region" description="Helical" evidence="2">
    <location>
        <begin position="20"/>
        <end position="38"/>
    </location>
</feature>
<keyword evidence="2" id="KW-1133">Transmembrane helix</keyword>
<dbReference type="OrthoDB" id="9786218at2"/>
<evidence type="ECO:0000256" key="1">
    <source>
        <dbReference type="SAM" id="MobiDB-lite"/>
    </source>
</evidence>
<dbReference type="KEGG" id="pnd:Pla175_47910"/>
<evidence type="ECO:0000256" key="2">
    <source>
        <dbReference type="SAM" id="Phobius"/>
    </source>
</evidence>
<dbReference type="AlphaFoldDB" id="A0A518DIR0"/>
<feature type="compositionally biased region" description="Low complexity" evidence="1">
    <location>
        <begin position="556"/>
        <end position="568"/>
    </location>
</feature>
<evidence type="ECO:0000313" key="4">
    <source>
        <dbReference type="Proteomes" id="UP000317429"/>
    </source>
</evidence>
<gene>
    <name evidence="3" type="ORF">Pla175_47910</name>
</gene>
<feature type="transmembrane region" description="Helical" evidence="2">
    <location>
        <begin position="221"/>
        <end position="242"/>
    </location>
</feature>
<evidence type="ECO:0000313" key="3">
    <source>
        <dbReference type="EMBL" id="QDU91369.1"/>
    </source>
</evidence>
<dbReference type="EMBL" id="CP036291">
    <property type="protein sequence ID" value="QDU91369.1"/>
    <property type="molecule type" value="Genomic_DNA"/>
</dbReference>
<reference evidence="3 4" key="1">
    <citation type="submission" date="2019-02" db="EMBL/GenBank/DDBJ databases">
        <title>Deep-cultivation of Planctomycetes and their phenomic and genomic characterization uncovers novel biology.</title>
        <authorList>
            <person name="Wiegand S."/>
            <person name="Jogler M."/>
            <person name="Boedeker C."/>
            <person name="Pinto D."/>
            <person name="Vollmers J."/>
            <person name="Rivas-Marin E."/>
            <person name="Kohn T."/>
            <person name="Peeters S.H."/>
            <person name="Heuer A."/>
            <person name="Rast P."/>
            <person name="Oberbeckmann S."/>
            <person name="Bunk B."/>
            <person name="Jeske O."/>
            <person name="Meyerdierks A."/>
            <person name="Storesund J.E."/>
            <person name="Kallscheuer N."/>
            <person name="Luecker S."/>
            <person name="Lage O.M."/>
            <person name="Pohl T."/>
            <person name="Merkel B.J."/>
            <person name="Hornburger P."/>
            <person name="Mueller R.-W."/>
            <person name="Bruemmer F."/>
            <person name="Labrenz M."/>
            <person name="Spormann A.M."/>
            <person name="Op den Camp H."/>
            <person name="Overmann J."/>
            <person name="Amann R."/>
            <person name="Jetten M.S.M."/>
            <person name="Mascher T."/>
            <person name="Medema M.H."/>
            <person name="Devos D.P."/>
            <person name="Kaster A.-K."/>
            <person name="Ovreas L."/>
            <person name="Rohde M."/>
            <person name="Galperin M.Y."/>
            <person name="Jogler C."/>
        </authorList>
    </citation>
    <scope>NUCLEOTIDE SEQUENCE [LARGE SCALE GENOMIC DNA]</scope>
    <source>
        <strain evidence="3 4">Pla175</strain>
    </source>
</reference>
<feature type="transmembrane region" description="Helical" evidence="2">
    <location>
        <begin position="120"/>
        <end position="139"/>
    </location>
</feature>
<dbReference type="Proteomes" id="UP000317429">
    <property type="component" value="Chromosome"/>
</dbReference>
<feature type="transmembrane region" description="Helical" evidence="2">
    <location>
        <begin position="276"/>
        <end position="293"/>
    </location>
</feature>
<feature type="transmembrane region" description="Helical" evidence="2">
    <location>
        <begin position="305"/>
        <end position="331"/>
    </location>
</feature>
<keyword evidence="2" id="KW-0812">Transmembrane</keyword>
<keyword evidence="2" id="KW-0472">Membrane</keyword>